<name>A0A1H8ZXP4_9GAMM</name>
<accession>A0A1H8ZXP4</accession>
<reference evidence="1 2" key="1">
    <citation type="submission" date="2016-10" db="EMBL/GenBank/DDBJ databases">
        <authorList>
            <person name="de Groot N.N."/>
        </authorList>
    </citation>
    <scope>NUCLEOTIDE SEQUENCE [LARGE SCALE GENOMIC DNA]</scope>
    <source>
        <strain evidence="1 2">B7-7</strain>
    </source>
</reference>
<dbReference type="STRING" id="867345.SAMN05421693_103116"/>
<sequence length="162" mass="18057">MGKKRKKNKAKAAWEDFHGYGYGPGYGPGPWPGRGRGRGYGPCPWYPDEDMPAGDPRAAGYDPEGEAYYDQARRGRQGYRGDDEGWLHRLTHMLDAPHRDKFLLGLMVGAGAAWVLSDEDMRRKIMKAGLDLYAGVAGGVEEVKEQMADIKAEMEAERHGDR</sequence>
<dbReference type="Proteomes" id="UP000199496">
    <property type="component" value="Unassembled WGS sequence"/>
</dbReference>
<proteinExistence type="predicted"/>
<gene>
    <name evidence="1" type="ORF">SAMN05421693_103116</name>
</gene>
<keyword evidence="2" id="KW-1185">Reference proteome</keyword>
<protein>
    <submittedName>
        <fullName evidence="1">Uncharacterized protein</fullName>
    </submittedName>
</protein>
<dbReference type="RefSeq" id="WP_090203481.1">
    <property type="nucleotide sequence ID" value="NZ_FOFO01000003.1"/>
</dbReference>
<evidence type="ECO:0000313" key="1">
    <source>
        <dbReference type="EMBL" id="SEP69222.1"/>
    </source>
</evidence>
<dbReference type="OrthoDB" id="5797326at2"/>
<evidence type="ECO:0000313" key="2">
    <source>
        <dbReference type="Proteomes" id="UP000199496"/>
    </source>
</evidence>
<organism evidence="1 2">
    <name type="scientific">Ectothiorhodospira magna</name>
    <dbReference type="NCBI Taxonomy" id="867345"/>
    <lineage>
        <taxon>Bacteria</taxon>
        <taxon>Pseudomonadati</taxon>
        <taxon>Pseudomonadota</taxon>
        <taxon>Gammaproteobacteria</taxon>
        <taxon>Chromatiales</taxon>
        <taxon>Ectothiorhodospiraceae</taxon>
        <taxon>Ectothiorhodospira</taxon>
    </lineage>
</organism>
<dbReference type="AlphaFoldDB" id="A0A1H8ZXP4"/>
<dbReference type="EMBL" id="FOFO01000003">
    <property type="protein sequence ID" value="SEP69222.1"/>
    <property type="molecule type" value="Genomic_DNA"/>
</dbReference>